<feature type="transmembrane region" description="Helical" evidence="1">
    <location>
        <begin position="337"/>
        <end position="357"/>
    </location>
</feature>
<keyword evidence="1" id="KW-1133">Transmembrane helix</keyword>
<dbReference type="EMBL" id="JBHTEE010000001">
    <property type="protein sequence ID" value="MFC7603321.1"/>
    <property type="molecule type" value="Genomic_DNA"/>
</dbReference>
<feature type="transmembrane region" description="Helical" evidence="1">
    <location>
        <begin position="107"/>
        <end position="127"/>
    </location>
</feature>
<comment type="caution">
    <text evidence="2">The sequence shown here is derived from an EMBL/GenBank/DDBJ whole genome shotgun (WGS) entry which is preliminary data.</text>
</comment>
<feature type="transmembrane region" description="Helical" evidence="1">
    <location>
        <begin position="451"/>
        <end position="474"/>
    </location>
</feature>
<feature type="transmembrane region" description="Helical" evidence="1">
    <location>
        <begin position="411"/>
        <end position="430"/>
    </location>
</feature>
<name>A0ABW2T739_9ACTN</name>
<keyword evidence="3" id="KW-1185">Reference proteome</keyword>
<feature type="transmembrane region" description="Helical" evidence="1">
    <location>
        <begin position="480"/>
        <end position="502"/>
    </location>
</feature>
<protein>
    <submittedName>
        <fullName evidence="2">DUF6297 family protein</fullName>
    </submittedName>
</protein>
<evidence type="ECO:0000313" key="3">
    <source>
        <dbReference type="Proteomes" id="UP001596514"/>
    </source>
</evidence>
<proteinExistence type="predicted"/>
<feature type="transmembrane region" description="Helical" evidence="1">
    <location>
        <begin position="202"/>
        <end position="222"/>
    </location>
</feature>
<feature type="transmembrane region" description="Helical" evidence="1">
    <location>
        <begin position="172"/>
        <end position="190"/>
    </location>
</feature>
<feature type="transmembrane region" description="Helical" evidence="1">
    <location>
        <begin position="314"/>
        <end position="331"/>
    </location>
</feature>
<dbReference type="InterPro" id="IPR046264">
    <property type="entry name" value="DUF6297"/>
</dbReference>
<keyword evidence="1" id="KW-0472">Membrane</keyword>
<accession>A0ABW2T739</accession>
<dbReference type="Proteomes" id="UP001596514">
    <property type="component" value="Unassembled WGS sequence"/>
</dbReference>
<feature type="transmembrane region" description="Helical" evidence="1">
    <location>
        <begin position="378"/>
        <end position="405"/>
    </location>
</feature>
<evidence type="ECO:0000256" key="1">
    <source>
        <dbReference type="SAM" id="Phobius"/>
    </source>
</evidence>
<keyword evidence="1" id="KW-0812">Transmembrane</keyword>
<feature type="transmembrane region" description="Helical" evidence="1">
    <location>
        <begin position="139"/>
        <end position="160"/>
    </location>
</feature>
<gene>
    <name evidence="2" type="ORF">ACFQVD_24735</name>
</gene>
<evidence type="ECO:0000313" key="2">
    <source>
        <dbReference type="EMBL" id="MFC7603321.1"/>
    </source>
</evidence>
<feature type="transmembrane region" description="Helical" evidence="1">
    <location>
        <begin position="58"/>
        <end position="76"/>
    </location>
</feature>
<sequence>MNEVQAVRALVRSGGRAPMSWSDRYVALFGLAMAVAVLAQPIASVLATMAGQADPSRLGAGVALIALAYAGLLSLARTLGPVALPAADAAWLLLSPLPRRAVLARSAVILLAISSLVGAGLGLALLGVLGAPDQFTPRLVTAVLLGVSAAVGGMAAAVLAQSSQHWDSWLQGALVVLVVVAALATVLGSGPGRHLLVAVADAPVSLGAASTALCGAVTAVLVRRAWAALGRVHARTVLAASTRAGRVAAATTVLEFGALTWIAEDGHWRSRTLRSRPWPAPLSWPAPRLLRPLSAPPALAWQDWRRLGRRPGRLAALLAATALPALAARAAGGLSPVVVILVAGGALTAAAACTTGARRDGEDPSLARLFGVGVRAALTARALLPMLLSGAWLTLALAGLTAAGALPAGPWWLFGPLAAPALAAGALRMARRGFVDHSMPVIDTPMGSVPMGPLVWAMTGVDIAALGCAPALLAPAVGPSALGALVAAQALSGAAVLTAFLLRARRAAAGRAHLG</sequence>
<feature type="transmembrane region" description="Helical" evidence="1">
    <location>
        <begin position="25"/>
        <end position="46"/>
    </location>
</feature>
<organism evidence="2 3">
    <name type="scientific">Streptosporangium amethystogenes subsp. fukuiense</name>
    <dbReference type="NCBI Taxonomy" id="698418"/>
    <lineage>
        <taxon>Bacteria</taxon>
        <taxon>Bacillati</taxon>
        <taxon>Actinomycetota</taxon>
        <taxon>Actinomycetes</taxon>
        <taxon>Streptosporangiales</taxon>
        <taxon>Streptosporangiaceae</taxon>
        <taxon>Streptosporangium</taxon>
    </lineage>
</organism>
<dbReference type="Pfam" id="PF19814">
    <property type="entry name" value="DUF6297"/>
    <property type="match status" value="1"/>
</dbReference>
<dbReference type="RefSeq" id="WP_364147080.1">
    <property type="nucleotide sequence ID" value="NZ_JBHSIJ010000002.1"/>
</dbReference>
<reference evidence="3" key="1">
    <citation type="journal article" date="2019" name="Int. J. Syst. Evol. Microbiol.">
        <title>The Global Catalogue of Microorganisms (GCM) 10K type strain sequencing project: providing services to taxonomists for standard genome sequencing and annotation.</title>
        <authorList>
            <consortium name="The Broad Institute Genomics Platform"/>
            <consortium name="The Broad Institute Genome Sequencing Center for Infectious Disease"/>
            <person name="Wu L."/>
            <person name="Ma J."/>
        </authorList>
    </citation>
    <scope>NUCLEOTIDE SEQUENCE [LARGE SCALE GENOMIC DNA]</scope>
    <source>
        <strain evidence="3">JCM 10083</strain>
    </source>
</reference>